<dbReference type="Proteomes" id="UP000031670">
    <property type="component" value="Unassembled WGS sequence"/>
</dbReference>
<name>A0A0B8P110_9VIBR</name>
<protein>
    <submittedName>
        <fullName evidence="1">Para-nitrobenzyl esterase</fullName>
    </submittedName>
</protein>
<proteinExistence type="predicted"/>
<evidence type="ECO:0000313" key="2">
    <source>
        <dbReference type="Proteomes" id="UP000031670"/>
    </source>
</evidence>
<dbReference type="EMBL" id="BBSA01000001">
    <property type="protein sequence ID" value="GAM59891.1"/>
    <property type="molecule type" value="Genomic_DNA"/>
</dbReference>
<dbReference type="SUPFAM" id="SSF53474">
    <property type="entry name" value="alpha/beta-Hydrolases"/>
    <property type="match status" value="1"/>
</dbReference>
<dbReference type="AlphaFoldDB" id="A0A0B8P110"/>
<gene>
    <name evidence="1" type="ORF">JCM19232_224</name>
</gene>
<dbReference type="InterPro" id="IPR029058">
    <property type="entry name" value="AB_hydrolase_fold"/>
</dbReference>
<sequence>MSIGILQHQMSTDELGSRYFKQAIMQSNPMGFEYASYNARKARFDELDLDKLPLEGDYDVILEKQSEILNPLSKIENWVLRNVGGALSDLISDDSLSEDVATDIELGDLPTELITYLTGKRNYLLYTDNTAMGEFMPFAPYIGCTKLTSLFKWCDDGAELSQPATTDFAVPTVIGSNKKDSNTFAMAPSLTFLIPTILKVILDAEPELVDNNDPEAWSMAMAKVFADDMLRAKFETKMNELMASPERLEAIASEENAGLSLSAYEAVTQLFFGLGNLKTNSELLGLTDYYRNDETDLGGAMANMGQFRTILNDMLFTGPAHQKVRNSAQQATLYRFDYSPWTNVWIYNTKGQERDLDVGDLLKTISCISGACNGSELPFVFNKAYKLDGTESFPGSNDRALMNKMSRVWFSKNCLMVIAMSKRQMMH</sequence>
<dbReference type="Gene3D" id="3.40.50.1820">
    <property type="entry name" value="alpha/beta hydrolase"/>
    <property type="match status" value="1"/>
</dbReference>
<accession>A0A0B8P110</accession>
<reference evidence="1 2" key="1">
    <citation type="submission" date="2015-01" db="EMBL/GenBank/DDBJ databases">
        <title>Vibrio sp. C5 JCM 19232 whole genome shotgun sequence.</title>
        <authorList>
            <person name="Sawabe T."/>
            <person name="Meirelles P."/>
            <person name="Feng G."/>
            <person name="Sayaka M."/>
            <person name="Hattori M."/>
            <person name="Ohkuma M."/>
        </authorList>
    </citation>
    <scope>NUCLEOTIDE SEQUENCE [LARGE SCALE GENOMIC DNA]</scope>
    <source>
        <strain evidence="1 2">JCM19232</strain>
    </source>
</reference>
<evidence type="ECO:0000313" key="1">
    <source>
        <dbReference type="EMBL" id="GAM59891.1"/>
    </source>
</evidence>
<reference evidence="1 2" key="2">
    <citation type="submission" date="2015-01" db="EMBL/GenBank/DDBJ databases">
        <authorList>
            <consortium name="NBRP consortium"/>
            <person name="Sawabe T."/>
            <person name="Meirelles P."/>
            <person name="Feng G."/>
            <person name="Sayaka M."/>
            <person name="Hattori M."/>
            <person name="Ohkuma M."/>
        </authorList>
    </citation>
    <scope>NUCLEOTIDE SEQUENCE [LARGE SCALE GENOMIC DNA]</scope>
    <source>
        <strain evidence="1 2">JCM19232</strain>
    </source>
</reference>
<organism evidence="1 2">
    <name type="scientific">Vibrio ishigakensis</name>
    <dbReference type="NCBI Taxonomy" id="1481914"/>
    <lineage>
        <taxon>Bacteria</taxon>
        <taxon>Pseudomonadati</taxon>
        <taxon>Pseudomonadota</taxon>
        <taxon>Gammaproteobacteria</taxon>
        <taxon>Vibrionales</taxon>
        <taxon>Vibrionaceae</taxon>
        <taxon>Vibrio</taxon>
    </lineage>
</organism>
<comment type="caution">
    <text evidence="1">The sequence shown here is derived from an EMBL/GenBank/DDBJ whole genome shotgun (WGS) entry which is preliminary data.</text>
</comment>